<dbReference type="RefSeq" id="WP_400188030.1">
    <property type="nucleotide sequence ID" value="NZ_JBGORX010000004.1"/>
</dbReference>
<feature type="compositionally biased region" description="Basic and acidic residues" evidence="1">
    <location>
        <begin position="145"/>
        <end position="160"/>
    </location>
</feature>
<evidence type="ECO:0000256" key="1">
    <source>
        <dbReference type="SAM" id="MobiDB-lite"/>
    </source>
</evidence>
<name>A0ABW8DAJ4_9GAMM</name>
<proteinExistence type="predicted"/>
<dbReference type="EMBL" id="JBGORX010000004">
    <property type="protein sequence ID" value="MFJ1269207.1"/>
    <property type="molecule type" value="Genomic_DNA"/>
</dbReference>
<dbReference type="Proteomes" id="UP001615550">
    <property type="component" value="Unassembled WGS sequence"/>
</dbReference>
<sequence length="167" mass="19461">MPNQEKKYFAVIVQNYRSSSSDPKAPPNSENVSYRLLEPQSRNRIEQAIPKLMDMYHVERDQISSFECFIPDEIFEKISADYEYCFNDLTANDIVKILLINQSHYNKLTQSPKSLQELSADALLKSPRFFNGDTINDAVKETIEQAEERQHEKEAEERINRTPIQKS</sequence>
<evidence type="ECO:0000313" key="3">
    <source>
        <dbReference type="Proteomes" id="UP001615550"/>
    </source>
</evidence>
<protein>
    <submittedName>
        <fullName evidence="2">Uncharacterized protein</fullName>
    </submittedName>
</protein>
<feature type="region of interest" description="Disordered" evidence="1">
    <location>
        <begin position="145"/>
        <end position="167"/>
    </location>
</feature>
<accession>A0ABW8DAJ4</accession>
<evidence type="ECO:0000313" key="2">
    <source>
        <dbReference type="EMBL" id="MFJ1269207.1"/>
    </source>
</evidence>
<gene>
    <name evidence="2" type="ORF">ACD661_11625</name>
</gene>
<keyword evidence="3" id="KW-1185">Reference proteome</keyword>
<comment type="caution">
    <text evidence="2">The sequence shown here is derived from an EMBL/GenBank/DDBJ whole genome shotgun (WGS) entry which is preliminary data.</text>
</comment>
<reference evidence="2 3" key="1">
    <citation type="submission" date="2024-08" db="EMBL/GenBank/DDBJ databases">
        <title>Draft Genome Sequence of Legionella lytica strain DSB2004, Isolated From a Fire Sprinkler System.</title>
        <authorList>
            <person name="Everhart A.D."/>
            <person name="Kidane D.T."/>
            <person name="Farone A.L."/>
            <person name="Farone M.B."/>
        </authorList>
    </citation>
    <scope>NUCLEOTIDE SEQUENCE [LARGE SCALE GENOMIC DNA]</scope>
    <source>
        <strain evidence="2 3">DSB2004</strain>
    </source>
</reference>
<organism evidence="2 3">
    <name type="scientific">Legionella lytica</name>
    <dbReference type="NCBI Taxonomy" id="96232"/>
    <lineage>
        <taxon>Bacteria</taxon>
        <taxon>Pseudomonadati</taxon>
        <taxon>Pseudomonadota</taxon>
        <taxon>Gammaproteobacteria</taxon>
        <taxon>Legionellales</taxon>
        <taxon>Legionellaceae</taxon>
        <taxon>Legionella</taxon>
    </lineage>
</organism>